<feature type="compositionally biased region" description="Low complexity" evidence="7">
    <location>
        <begin position="167"/>
        <end position="177"/>
    </location>
</feature>
<dbReference type="CDD" id="cd13999">
    <property type="entry name" value="STKc_MAP3K-like"/>
    <property type="match status" value="1"/>
</dbReference>
<dbReference type="GO" id="GO:0005524">
    <property type="term" value="F:ATP binding"/>
    <property type="evidence" value="ECO:0007669"/>
    <property type="project" value="UniProtKB-UniRule"/>
</dbReference>
<evidence type="ECO:0000313" key="9">
    <source>
        <dbReference type="EMBL" id="KFG27592.1"/>
    </source>
</evidence>
<evidence type="ECO:0000313" key="10">
    <source>
        <dbReference type="Proteomes" id="UP000028828"/>
    </source>
</evidence>
<dbReference type="Gene3D" id="1.10.510.10">
    <property type="entry name" value="Transferase(Phosphotransferase) domain 1"/>
    <property type="match status" value="1"/>
</dbReference>
<feature type="region of interest" description="Disordered" evidence="7">
    <location>
        <begin position="100"/>
        <end position="212"/>
    </location>
</feature>
<keyword evidence="1" id="KW-0723">Serine/threonine-protein kinase</keyword>
<dbReference type="Pfam" id="PF07714">
    <property type="entry name" value="PK_Tyr_Ser-Thr"/>
    <property type="match status" value="1"/>
</dbReference>
<dbReference type="PANTHER" id="PTHR44329:SF288">
    <property type="entry name" value="MITOGEN-ACTIVATED PROTEIN KINASE KINASE KINASE 20"/>
    <property type="match status" value="1"/>
</dbReference>
<evidence type="ECO:0000256" key="3">
    <source>
        <dbReference type="ARBA" id="ARBA00022741"/>
    </source>
</evidence>
<feature type="region of interest" description="Disordered" evidence="7">
    <location>
        <begin position="635"/>
        <end position="664"/>
    </location>
</feature>
<name>A0A086J624_TOXGO</name>
<protein>
    <submittedName>
        <fullName evidence="9">Tyrosine kinase-like (TKL) protein</fullName>
        <ecNumber evidence="9">2.7.10.1</ecNumber>
    </submittedName>
</protein>
<feature type="compositionally biased region" description="Basic and acidic residues" evidence="7">
    <location>
        <begin position="374"/>
        <end position="384"/>
    </location>
</feature>
<dbReference type="OrthoDB" id="330549at2759"/>
<evidence type="ECO:0000256" key="4">
    <source>
        <dbReference type="ARBA" id="ARBA00022777"/>
    </source>
</evidence>
<dbReference type="PROSITE" id="PS50011">
    <property type="entry name" value="PROTEIN_KINASE_DOM"/>
    <property type="match status" value="1"/>
</dbReference>
<evidence type="ECO:0000256" key="2">
    <source>
        <dbReference type="ARBA" id="ARBA00022679"/>
    </source>
</evidence>
<reference evidence="9 10" key="1">
    <citation type="submission" date="2014-03" db="EMBL/GenBank/DDBJ databases">
        <authorList>
            <person name="Sibley D."/>
            <person name="Venepally P."/>
            <person name="Karamycheva S."/>
            <person name="Hadjithomas M."/>
            <person name="Khan A."/>
            <person name="Brunk B."/>
            <person name="Roos D."/>
            <person name="Caler E."/>
            <person name="Lorenzi H."/>
        </authorList>
    </citation>
    <scope>NUCLEOTIDE SEQUENCE [LARGE SCALE GENOMIC DNA]</scope>
    <source>
        <strain evidence="10">p89</strain>
    </source>
</reference>
<dbReference type="Proteomes" id="UP000028828">
    <property type="component" value="Unassembled WGS sequence"/>
</dbReference>
<dbReference type="EC" id="2.7.10.1" evidence="9"/>
<dbReference type="GO" id="GO:0004714">
    <property type="term" value="F:transmembrane receptor protein tyrosine kinase activity"/>
    <property type="evidence" value="ECO:0007669"/>
    <property type="project" value="UniProtKB-EC"/>
</dbReference>
<proteinExistence type="predicted"/>
<dbReference type="GO" id="GO:0004674">
    <property type="term" value="F:protein serine/threonine kinase activity"/>
    <property type="evidence" value="ECO:0007669"/>
    <property type="project" value="UniProtKB-KW"/>
</dbReference>
<feature type="binding site" evidence="6">
    <location>
        <position position="559"/>
    </location>
    <ligand>
        <name>ATP</name>
        <dbReference type="ChEBI" id="CHEBI:30616"/>
    </ligand>
</feature>
<dbReference type="EMBL" id="AEYI02002775">
    <property type="protein sequence ID" value="KFG27592.1"/>
    <property type="molecule type" value="Genomic_DNA"/>
</dbReference>
<dbReference type="InterPro" id="IPR017441">
    <property type="entry name" value="Protein_kinase_ATP_BS"/>
</dbReference>
<dbReference type="SMART" id="SM00220">
    <property type="entry name" value="S_TKc"/>
    <property type="match status" value="1"/>
</dbReference>
<dbReference type="SUPFAM" id="SSF56112">
    <property type="entry name" value="Protein kinase-like (PK-like)"/>
    <property type="match status" value="1"/>
</dbReference>
<dbReference type="PANTHER" id="PTHR44329">
    <property type="entry name" value="SERINE/THREONINE-PROTEIN KINASE TNNI3K-RELATED"/>
    <property type="match status" value="1"/>
</dbReference>
<feature type="compositionally biased region" description="Basic and acidic residues" evidence="7">
    <location>
        <begin position="350"/>
        <end position="366"/>
    </location>
</feature>
<dbReference type="InterPro" id="IPR011009">
    <property type="entry name" value="Kinase-like_dom_sf"/>
</dbReference>
<accession>A0A086J624</accession>
<feature type="region of interest" description="Disordered" evidence="7">
    <location>
        <begin position="337"/>
        <end position="404"/>
    </location>
</feature>
<evidence type="ECO:0000256" key="6">
    <source>
        <dbReference type="PROSITE-ProRule" id="PRU10141"/>
    </source>
</evidence>
<feature type="compositionally biased region" description="Basic and acidic residues" evidence="7">
    <location>
        <begin position="484"/>
        <end position="501"/>
    </location>
</feature>
<keyword evidence="5 6" id="KW-0067">ATP-binding</keyword>
<comment type="caution">
    <text evidence="9">The sequence shown here is derived from an EMBL/GenBank/DDBJ whole genome shotgun (WGS) entry which is preliminary data.</text>
</comment>
<keyword evidence="4 9" id="KW-0418">Kinase</keyword>
<evidence type="ECO:0000259" key="8">
    <source>
        <dbReference type="PROSITE" id="PS50011"/>
    </source>
</evidence>
<evidence type="ECO:0000256" key="5">
    <source>
        <dbReference type="ARBA" id="ARBA00022840"/>
    </source>
</evidence>
<feature type="compositionally biased region" description="Low complexity" evidence="7">
    <location>
        <begin position="638"/>
        <end position="655"/>
    </location>
</feature>
<feature type="domain" description="Protein kinase" evidence="8">
    <location>
        <begin position="532"/>
        <end position="931"/>
    </location>
</feature>
<feature type="compositionally biased region" description="Basic and acidic residues" evidence="7">
    <location>
        <begin position="112"/>
        <end position="125"/>
    </location>
</feature>
<dbReference type="Gene3D" id="3.30.200.20">
    <property type="entry name" value="Phosphorylase Kinase, domain 1"/>
    <property type="match status" value="1"/>
</dbReference>
<sequence>MEYTDDTGEHGIALVLGKTPSEPLDLSFSPTDMDALKIMSFEDATAFVEHSALKPEYGTPGSSVGPKQAVASYPEGTRIISFSGKSVTLSSQSSECKAFLGSTRIPQTRTTDVSRPHKSDADRLPPARCNPDRAVLASGGIFVDTPYEPRGEKAPLLQRSSHHASRKSAGSSSSSQDSKADPRGQRDQPIGGCSAADDSCRESSRQVSSDSSIPASMWIAKDLFSPPLGCFARPLSHADSPHFQVDADREESRLDLSTRSRRETHAVSRFLGLSCMSAEADVDASEIRMSTRDRLSSLPAYPEARLVSDSGESRLLSVHGCSVVSAPQTLSNCRVVSDVGSSLRRASPSRRTEDLTALRDSGERQVSEPPARVCGEDAVKKMCEPDSPQTDQSNSGTRVSSERTQSLENFRKPLVEHALSPVLEQKVDSAPTLSEGHQRFPPVAGGSQPNGVAGPAWQQRRRVSKKKVRVNQSVDGISPPRLEASTEKNRNNSSDQKDERNAQSPGLVSGQGPASPWVLRPCPPCEVTLAEVSMNGLIGKGATSSVYRATWRDGEVACKIVAFPVGGSPASRAPQIRQLIHDFRKELVVISRLNHPNLVGLRGAGTRNPPLFMLTELCAGGSLFDLLHKGSNKRVTGEQASSASRAQASESAQVETRQDPSDDPYRAAVASMLEKRLGAETRLDGSNAESVSEESGGFWSFLGKFSFFPKKEPRVPTPASFFLPPKTPSNEDILFSRGPAVSLDWKLRAQIALDLARGCQYLHSVNVVHRDIKSLNVLLTNDCSEGLKSGTKPIAKLADFGCAVLADGGPGSSTGAPGQSAGAAGWAGTVLWMAPEALAKQSCTEKADVYSFAIVLYELLSNRIPFEELQGTPAYKKLPELIPCGLRPNISPHALPRDLPEGLRDLMESCWRQEPANRPPFTHIVKALEIIIDGL</sequence>
<feature type="compositionally biased region" description="Polar residues" evidence="7">
    <location>
        <begin position="387"/>
        <end position="404"/>
    </location>
</feature>
<dbReference type="PROSITE" id="PS00107">
    <property type="entry name" value="PROTEIN_KINASE_ATP"/>
    <property type="match status" value="1"/>
</dbReference>
<evidence type="ECO:0000256" key="1">
    <source>
        <dbReference type="ARBA" id="ARBA00022527"/>
    </source>
</evidence>
<evidence type="ECO:0000256" key="7">
    <source>
        <dbReference type="SAM" id="MobiDB-lite"/>
    </source>
</evidence>
<dbReference type="InterPro" id="IPR000719">
    <property type="entry name" value="Prot_kinase_dom"/>
</dbReference>
<dbReference type="InterPro" id="IPR008271">
    <property type="entry name" value="Ser/Thr_kinase_AS"/>
</dbReference>
<keyword evidence="3 6" id="KW-0547">Nucleotide-binding</keyword>
<dbReference type="InterPro" id="IPR001245">
    <property type="entry name" value="Ser-Thr/Tyr_kinase_cat_dom"/>
</dbReference>
<keyword evidence="2 9" id="KW-0808">Transferase</keyword>
<organism evidence="9 10">
    <name type="scientific">Toxoplasma gondii p89</name>
    <dbReference type="NCBI Taxonomy" id="943119"/>
    <lineage>
        <taxon>Eukaryota</taxon>
        <taxon>Sar</taxon>
        <taxon>Alveolata</taxon>
        <taxon>Apicomplexa</taxon>
        <taxon>Conoidasida</taxon>
        <taxon>Coccidia</taxon>
        <taxon>Eucoccidiorida</taxon>
        <taxon>Eimeriorina</taxon>
        <taxon>Sarcocystidae</taxon>
        <taxon>Toxoplasma</taxon>
    </lineage>
</organism>
<dbReference type="PROSITE" id="PS00108">
    <property type="entry name" value="PROTEIN_KINASE_ST"/>
    <property type="match status" value="1"/>
</dbReference>
<dbReference type="AlphaFoldDB" id="A0A086J624"/>
<dbReference type="InterPro" id="IPR051681">
    <property type="entry name" value="Ser/Thr_Kinases-Pseudokinases"/>
</dbReference>
<dbReference type="VEuPathDB" id="ToxoDB:TGP89_237210"/>
<gene>
    <name evidence="9" type="ORF">TGP89_237210</name>
</gene>
<feature type="compositionally biased region" description="Basic residues" evidence="7">
    <location>
        <begin position="459"/>
        <end position="469"/>
    </location>
</feature>
<feature type="region of interest" description="Disordered" evidence="7">
    <location>
        <begin position="430"/>
        <end position="515"/>
    </location>
</feature>